<evidence type="ECO:0000256" key="5">
    <source>
        <dbReference type="ARBA" id="ARBA00023136"/>
    </source>
</evidence>
<feature type="transmembrane region" description="Helical" evidence="6">
    <location>
        <begin position="248"/>
        <end position="267"/>
    </location>
</feature>
<evidence type="ECO:0000256" key="1">
    <source>
        <dbReference type="ARBA" id="ARBA00004141"/>
    </source>
</evidence>
<keyword evidence="3 6" id="KW-0812">Transmembrane</keyword>
<feature type="transmembrane region" description="Helical" evidence="6">
    <location>
        <begin position="105"/>
        <end position="138"/>
    </location>
</feature>
<proteinExistence type="predicted"/>
<feature type="transmembrane region" description="Helical" evidence="6">
    <location>
        <begin position="20"/>
        <end position="43"/>
    </location>
</feature>
<dbReference type="PANTHER" id="PTHR42723">
    <property type="entry name" value="CHLOROPHYLL SYNTHASE"/>
    <property type="match status" value="1"/>
</dbReference>
<dbReference type="InterPro" id="IPR044878">
    <property type="entry name" value="UbiA_sf"/>
</dbReference>
<accession>A0ABQ3BMJ5</accession>
<organism evidence="7 8">
    <name type="scientific">Mesonia mobilis</name>
    <dbReference type="NCBI Taxonomy" id="369791"/>
    <lineage>
        <taxon>Bacteria</taxon>
        <taxon>Pseudomonadati</taxon>
        <taxon>Bacteroidota</taxon>
        <taxon>Flavobacteriia</taxon>
        <taxon>Flavobacteriales</taxon>
        <taxon>Flavobacteriaceae</taxon>
        <taxon>Mesonia</taxon>
    </lineage>
</organism>
<comment type="subcellular location">
    <subcellularLocation>
        <location evidence="1">Membrane</location>
        <topology evidence="1">Multi-pass membrane protein</topology>
    </subcellularLocation>
</comment>
<feature type="transmembrane region" description="Helical" evidence="6">
    <location>
        <begin position="279"/>
        <end position="300"/>
    </location>
</feature>
<gene>
    <name evidence="7" type="ORF">GCM10008088_05190</name>
</gene>
<feature type="transmembrane region" description="Helical" evidence="6">
    <location>
        <begin position="213"/>
        <end position="236"/>
    </location>
</feature>
<dbReference type="InterPro" id="IPR050475">
    <property type="entry name" value="Prenyltransferase_related"/>
</dbReference>
<keyword evidence="8" id="KW-1185">Reference proteome</keyword>
<dbReference type="Proteomes" id="UP000615593">
    <property type="component" value="Unassembled WGS sequence"/>
</dbReference>
<reference evidence="8" key="1">
    <citation type="journal article" date="2019" name="Int. J. Syst. Evol. Microbiol.">
        <title>The Global Catalogue of Microorganisms (GCM) 10K type strain sequencing project: providing services to taxonomists for standard genome sequencing and annotation.</title>
        <authorList>
            <consortium name="The Broad Institute Genomics Platform"/>
            <consortium name="The Broad Institute Genome Sequencing Center for Infectious Disease"/>
            <person name="Wu L."/>
            <person name="Ma J."/>
        </authorList>
    </citation>
    <scope>NUCLEOTIDE SEQUENCE [LARGE SCALE GENOMIC DNA]</scope>
    <source>
        <strain evidence="8">KCTC 12708</strain>
    </source>
</reference>
<dbReference type="Pfam" id="PF01040">
    <property type="entry name" value="UbiA"/>
    <property type="match status" value="1"/>
</dbReference>
<dbReference type="CDD" id="cd13961">
    <property type="entry name" value="PT_UbiA_DGGGPS"/>
    <property type="match status" value="1"/>
</dbReference>
<dbReference type="InterPro" id="IPR000537">
    <property type="entry name" value="UbiA_prenyltransferase"/>
</dbReference>
<dbReference type="PANTHER" id="PTHR42723:SF1">
    <property type="entry name" value="CHLOROPHYLL SYNTHASE, CHLOROPLASTIC"/>
    <property type="match status" value="1"/>
</dbReference>
<protein>
    <submittedName>
        <fullName evidence="7">Ubiquinone biosynthesis protein UbiA</fullName>
    </submittedName>
</protein>
<name>A0ABQ3BMJ5_9FLAO</name>
<dbReference type="Gene3D" id="1.10.357.140">
    <property type="entry name" value="UbiA prenyltransferase"/>
    <property type="match status" value="1"/>
</dbReference>
<keyword evidence="5 6" id="KW-0472">Membrane</keyword>
<evidence type="ECO:0000256" key="3">
    <source>
        <dbReference type="ARBA" id="ARBA00022692"/>
    </source>
</evidence>
<dbReference type="EMBL" id="BMWY01000001">
    <property type="protein sequence ID" value="GGZ46709.1"/>
    <property type="molecule type" value="Genomic_DNA"/>
</dbReference>
<evidence type="ECO:0000256" key="4">
    <source>
        <dbReference type="ARBA" id="ARBA00022989"/>
    </source>
</evidence>
<keyword evidence="2" id="KW-1003">Cell membrane</keyword>
<feature type="transmembrane region" description="Helical" evidence="6">
    <location>
        <begin position="145"/>
        <end position="168"/>
    </location>
</feature>
<feature type="transmembrane region" description="Helical" evidence="6">
    <location>
        <begin position="55"/>
        <end position="74"/>
    </location>
</feature>
<evidence type="ECO:0000256" key="2">
    <source>
        <dbReference type="ARBA" id="ARBA00022475"/>
    </source>
</evidence>
<feature type="transmembrane region" description="Helical" evidence="6">
    <location>
        <begin position="174"/>
        <end position="192"/>
    </location>
</feature>
<sequence>MGMLSRKNKLVLLKLASLFSVVRGYNILILFIAQYLASIYILAPEKPLREVLFDVNLFVLVIACTFAIASGYLINNFYDAEKDLINRPHKTLLDNYISQKTKLAIYFILNFLSVILASYVSFKAVIFFSLFIFFLWLYSHKLKKYPFIGTLVASILAITPFFAVFVYYHNFDMVIFVHATFLFLIISIRELTKDLENLKGDLTQDYHTIPVVYGVKVSKVILSLLVALTLIPTLILISNKFEIGYMHYYFLLSFILMIIFLFFLWKSSSKLQYTLLHNLLKLIIVIGVFSILLIDIDVVLNRVL</sequence>
<evidence type="ECO:0000313" key="8">
    <source>
        <dbReference type="Proteomes" id="UP000615593"/>
    </source>
</evidence>
<keyword evidence="7" id="KW-0830">Ubiquinone</keyword>
<comment type="caution">
    <text evidence="7">The sequence shown here is derived from an EMBL/GenBank/DDBJ whole genome shotgun (WGS) entry which is preliminary data.</text>
</comment>
<keyword evidence="4 6" id="KW-1133">Transmembrane helix</keyword>
<evidence type="ECO:0000313" key="7">
    <source>
        <dbReference type="EMBL" id="GGZ46709.1"/>
    </source>
</evidence>
<evidence type="ECO:0000256" key="6">
    <source>
        <dbReference type="SAM" id="Phobius"/>
    </source>
</evidence>